<accession>J9GA12</accession>
<keyword evidence="2" id="KW-0808">Transferase</keyword>
<sequence>MIGAELRLRAVEPEDLELLYRIENDPDLWEVSRATGPYSRYLLKQYIAQNQNDFFVDHQLRLMIEVSGVEGPVGMLDFCDYSPLNRRAEVGIVIEAVHRAKGIGLRTLRWAEHHAFGRLGLHQLYAFVAVDNTASLRLFEAAGYERSAVLRDWVRTAAGTYTDVVLMQLVCDSARGATMV</sequence>
<proteinExistence type="predicted"/>
<feature type="domain" description="N-acetyltransferase" evidence="1">
    <location>
        <begin position="6"/>
        <end position="172"/>
    </location>
</feature>
<dbReference type="EMBL" id="AMCI01004193">
    <property type="protein sequence ID" value="EJW98587.1"/>
    <property type="molecule type" value="Genomic_DNA"/>
</dbReference>
<dbReference type="PANTHER" id="PTHR43415:SF3">
    <property type="entry name" value="GNAT-FAMILY ACETYLTRANSFERASE"/>
    <property type="match status" value="1"/>
</dbReference>
<evidence type="ECO:0000259" key="1">
    <source>
        <dbReference type="PROSITE" id="PS51186"/>
    </source>
</evidence>
<dbReference type="Gene3D" id="3.40.630.30">
    <property type="match status" value="1"/>
</dbReference>
<evidence type="ECO:0000313" key="2">
    <source>
        <dbReference type="EMBL" id="EJW98587.1"/>
    </source>
</evidence>
<dbReference type="PANTHER" id="PTHR43415">
    <property type="entry name" value="SPERMIDINE N(1)-ACETYLTRANSFERASE"/>
    <property type="match status" value="1"/>
</dbReference>
<dbReference type="InterPro" id="IPR000182">
    <property type="entry name" value="GNAT_dom"/>
</dbReference>
<organism evidence="2">
    <name type="scientific">gut metagenome</name>
    <dbReference type="NCBI Taxonomy" id="749906"/>
    <lineage>
        <taxon>unclassified sequences</taxon>
        <taxon>metagenomes</taxon>
        <taxon>organismal metagenomes</taxon>
    </lineage>
</organism>
<dbReference type="AlphaFoldDB" id="J9GA12"/>
<dbReference type="InterPro" id="IPR016181">
    <property type="entry name" value="Acyl_CoA_acyltransferase"/>
</dbReference>
<dbReference type="GO" id="GO:0016747">
    <property type="term" value="F:acyltransferase activity, transferring groups other than amino-acyl groups"/>
    <property type="evidence" value="ECO:0007669"/>
    <property type="project" value="InterPro"/>
</dbReference>
<name>J9GA12_9ZZZZ</name>
<gene>
    <name evidence="2" type="ORF">EVA_13304</name>
</gene>
<dbReference type="SUPFAM" id="SSF55729">
    <property type="entry name" value="Acyl-CoA N-acyltransferases (Nat)"/>
    <property type="match status" value="1"/>
</dbReference>
<reference evidence="2" key="1">
    <citation type="journal article" date="2012" name="PLoS ONE">
        <title>Gene sets for utilization of primary and secondary nutrition supplies in the distal gut of endangered iberian lynx.</title>
        <authorList>
            <person name="Alcaide M."/>
            <person name="Messina E."/>
            <person name="Richter M."/>
            <person name="Bargiela R."/>
            <person name="Peplies J."/>
            <person name="Huws S.A."/>
            <person name="Newbold C.J."/>
            <person name="Golyshin P.N."/>
            <person name="Simon M.A."/>
            <person name="Lopez G."/>
            <person name="Yakimov M.M."/>
            <person name="Ferrer M."/>
        </authorList>
    </citation>
    <scope>NUCLEOTIDE SEQUENCE</scope>
</reference>
<dbReference type="Pfam" id="PF13302">
    <property type="entry name" value="Acetyltransf_3"/>
    <property type="match status" value="1"/>
</dbReference>
<protein>
    <submittedName>
        <fullName evidence="2">Acetyltransferase, GNAT family</fullName>
    </submittedName>
</protein>
<dbReference type="PROSITE" id="PS51186">
    <property type="entry name" value="GNAT"/>
    <property type="match status" value="1"/>
</dbReference>
<comment type="caution">
    <text evidence="2">The sequence shown here is derived from an EMBL/GenBank/DDBJ whole genome shotgun (WGS) entry which is preliminary data.</text>
</comment>